<reference evidence="2" key="1">
    <citation type="submission" date="2016-07" db="EMBL/GenBank/DDBJ databases">
        <title>Sequence Frankia sp. strain CcI1.17.</title>
        <authorList>
            <person name="Ghodhbane-Gtari F."/>
            <person name="Swanson E."/>
            <person name="Gueddou A."/>
            <person name="Morris K."/>
            <person name="Hezbri K."/>
            <person name="Ktari A."/>
            <person name="Nouioui I."/>
            <person name="Abebe-Akele F."/>
            <person name="Simpson S."/>
            <person name="Thomas K."/>
            <person name="Gtari M."/>
            <person name="Tisa L.S."/>
            <person name="Hurst S."/>
        </authorList>
    </citation>
    <scope>NUCLEOTIDE SEQUENCE [LARGE SCALE GENOMIC DNA]</scope>
    <source>
        <strain evidence="2">Cc1.17</strain>
    </source>
</reference>
<proteinExistence type="predicted"/>
<comment type="caution">
    <text evidence="1">The sequence shown here is derived from an EMBL/GenBank/DDBJ whole genome shotgun (WGS) entry which is preliminary data.</text>
</comment>
<dbReference type="PROSITE" id="PS51257">
    <property type="entry name" value="PROKAR_LIPOPROTEIN"/>
    <property type="match status" value="1"/>
</dbReference>
<dbReference type="Proteomes" id="UP000179627">
    <property type="component" value="Unassembled WGS sequence"/>
</dbReference>
<dbReference type="OrthoDB" id="3217519at2"/>
<keyword evidence="2" id="KW-1185">Reference proteome</keyword>
<evidence type="ECO:0000313" key="2">
    <source>
        <dbReference type="Proteomes" id="UP000179627"/>
    </source>
</evidence>
<evidence type="ECO:0008006" key="3">
    <source>
        <dbReference type="Google" id="ProtNLM"/>
    </source>
</evidence>
<dbReference type="EMBL" id="MBLM01000108">
    <property type="protein sequence ID" value="OHV38938.1"/>
    <property type="molecule type" value="Genomic_DNA"/>
</dbReference>
<dbReference type="AlphaFoldDB" id="A0A1S1QW47"/>
<name>A0A1S1QW47_9ACTN</name>
<accession>A0A1S1QW47</accession>
<protein>
    <recommendedName>
        <fullName evidence="3">DUF5642 domain-containing protein</fullName>
    </recommendedName>
</protein>
<organism evidence="1 2">
    <name type="scientific">Parafrankia colletiae</name>
    <dbReference type="NCBI Taxonomy" id="573497"/>
    <lineage>
        <taxon>Bacteria</taxon>
        <taxon>Bacillati</taxon>
        <taxon>Actinomycetota</taxon>
        <taxon>Actinomycetes</taxon>
        <taxon>Frankiales</taxon>
        <taxon>Frankiaceae</taxon>
        <taxon>Parafrankia</taxon>
    </lineage>
</organism>
<sequence>MGGMRRGRNIVRAATGWIAAAALAVLFAGCQEGSLAIPPATATATPGAAPVAATVPAVPPTQAAAPARDLQASDYVLTAAPETAGFESSGGADEPDSDSTAMRAEIAECVGVPGYDPPPPSDETTGDTFTNTEESEFQVFSRAKILPASQISQSAEIVSSPLFGDCYRGALEEQLAGTDENGLTYEIVAVETPPTPRGTTALVRTTMGITDEYGTYGYVFDTIYFYVGQVAVELDVTNVGDVPPPDIEQGFIDQIAGKLTNQ</sequence>
<evidence type="ECO:0000313" key="1">
    <source>
        <dbReference type="EMBL" id="OHV38938.1"/>
    </source>
</evidence>
<gene>
    <name evidence="1" type="ORF">CC117_04315</name>
</gene>